<feature type="transmembrane region" description="Helical" evidence="1">
    <location>
        <begin position="41"/>
        <end position="65"/>
    </location>
</feature>
<dbReference type="Proteomes" id="UP000887458">
    <property type="component" value="Unassembled WGS sequence"/>
</dbReference>
<evidence type="ECO:0000313" key="3">
    <source>
        <dbReference type="Proteomes" id="UP000887458"/>
    </source>
</evidence>
<proteinExistence type="predicted"/>
<organism evidence="2 3">
    <name type="scientific">Dermatophagoides pteronyssinus</name>
    <name type="common">European house dust mite</name>
    <dbReference type="NCBI Taxonomy" id="6956"/>
    <lineage>
        <taxon>Eukaryota</taxon>
        <taxon>Metazoa</taxon>
        <taxon>Ecdysozoa</taxon>
        <taxon>Arthropoda</taxon>
        <taxon>Chelicerata</taxon>
        <taxon>Arachnida</taxon>
        <taxon>Acari</taxon>
        <taxon>Acariformes</taxon>
        <taxon>Sarcoptiformes</taxon>
        <taxon>Astigmata</taxon>
        <taxon>Psoroptidia</taxon>
        <taxon>Analgoidea</taxon>
        <taxon>Pyroglyphidae</taxon>
        <taxon>Dermatophagoidinae</taxon>
        <taxon>Dermatophagoides</taxon>
    </lineage>
</organism>
<keyword evidence="3" id="KW-1185">Reference proteome</keyword>
<keyword evidence="1" id="KW-0472">Membrane</keyword>
<name>A0ABQ8IX84_DERPT</name>
<reference evidence="2 3" key="2">
    <citation type="journal article" date="2022" name="Mol. Biol. Evol.">
        <title>Comparative Genomics Reveals Insights into the Divergent Evolution of Astigmatic Mites and Household Pest Adaptations.</title>
        <authorList>
            <person name="Xiong Q."/>
            <person name="Wan A.T."/>
            <person name="Liu X."/>
            <person name="Fung C.S."/>
            <person name="Xiao X."/>
            <person name="Malainual N."/>
            <person name="Hou J."/>
            <person name="Wang L."/>
            <person name="Wang M."/>
            <person name="Yang K.Y."/>
            <person name="Cui Y."/>
            <person name="Leung E.L."/>
            <person name="Nong W."/>
            <person name="Shin S.K."/>
            <person name="Au S.W."/>
            <person name="Jeong K.Y."/>
            <person name="Chew F.T."/>
            <person name="Hui J.H."/>
            <person name="Leung T.F."/>
            <person name="Tungtrongchitr A."/>
            <person name="Zhong N."/>
            <person name="Liu Z."/>
            <person name="Tsui S.K."/>
        </authorList>
    </citation>
    <scope>NUCLEOTIDE SEQUENCE [LARGE SCALE GENOMIC DNA]</scope>
    <source>
        <strain evidence="2">Derp</strain>
    </source>
</reference>
<comment type="caution">
    <text evidence="2">The sequence shown here is derived from an EMBL/GenBank/DDBJ whole genome shotgun (WGS) entry which is preliminary data.</text>
</comment>
<accession>A0ABQ8IX84</accession>
<sequence>MLMVVCISLRRRLSRDRFADSLLRRRRSQYLLKAVLVQATIIIRSATYASSLFSLGTGIGCLFLFSTQQQKVKQKP</sequence>
<protein>
    <submittedName>
        <fullName evidence="2">Uncharacterized protein</fullName>
    </submittedName>
</protein>
<dbReference type="EMBL" id="NJHN03000104">
    <property type="protein sequence ID" value="KAH9414933.1"/>
    <property type="molecule type" value="Genomic_DNA"/>
</dbReference>
<evidence type="ECO:0000256" key="1">
    <source>
        <dbReference type="SAM" id="Phobius"/>
    </source>
</evidence>
<reference evidence="2 3" key="1">
    <citation type="journal article" date="2018" name="J. Allergy Clin. Immunol.">
        <title>High-quality assembly of Dermatophagoides pteronyssinus genome and transcriptome reveals a wide range of novel allergens.</title>
        <authorList>
            <person name="Liu X.Y."/>
            <person name="Yang K.Y."/>
            <person name="Wang M.Q."/>
            <person name="Kwok J.S."/>
            <person name="Zeng X."/>
            <person name="Yang Z."/>
            <person name="Xiao X.J."/>
            <person name="Lau C.P."/>
            <person name="Li Y."/>
            <person name="Huang Z.M."/>
            <person name="Ba J.G."/>
            <person name="Yim A.K."/>
            <person name="Ouyang C.Y."/>
            <person name="Ngai S.M."/>
            <person name="Chan T.F."/>
            <person name="Leung E.L."/>
            <person name="Liu L."/>
            <person name="Liu Z.G."/>
            <person name="Tsui S.K."/>
        </authorList>
    </citation>
    <scope>NUCLEOTIDE SEQUENCE [LARGE SCALE GENOMIC DNA]</scope>
    <source>
        <strain evidence="2">Derp</strain>
    </source>
</reference>
<keyword evidence="1" id="KW-1133">Transmembrane helix</keyword>
<evidence type="ECO:0000313" key="2">
    <source>
        <dbReference type="EMBL" id="KAH9414933.1"/>
    </source>
</evidence>
<keyword evidence="1" id="KW-0812">Transmembrane</keyword>
<gene>
    <name evidence="2" type="ORF">DERP_012523</name>
</gene>